<dbReference type="EMBL" id="LBMM01010385">
    <property type="protein sequence ID" value="KMQ87503.1"/>
    <property type="molecule type" value="Genomic_DNA"/>
</dbReference>
<evidence type="ECO:0000256" key="1">
    <source>
        <dbReference type="ARBA" id="ARBA00011764"/>
    </source>
</evidence>
<evidence type="ECO:0000256" key="6">
    <source>
        <dbReference type="SAM" id="MobiDB-lite"/>
    </source>
</evidence>
<evidence type="ECO:0000259" key="7">
    <source>
        <dbReference type="Pfam" id="PF13873"/>
    </source>
</evidence>
<feature type="region of interest" description="Disordered" evidence="6">
    <location>
        <begin position="84"/>
        <end position="103"/>
    </location>
</feature>
<comment type="subunit">
    <text evidence="1">Self-associates forming complexes of several hundred monomers.</text>
</comment>
<organism evidence="8 9">
    <name type="scientific">Lasius niger</name>
    <name type="common">Black garden ant</name>
    <dbReference type="NCBI Taxonomy" id="67767"/>
    <lineage>
        <taxon>Eukaryota</taxon>
        <taxon>Metazoa</taxon>
        <taxon>Ecdysozoa</taxon>
        <taxon>Arthropoda</taxon>
        <taxon>Hexapoda</taxon>
        <taxon>Insecta</taxon>
        <taxon>Pterygota</taxon>
        <taxon>Neoptera</taxon>
        <taxon>Endopterygota</taxon>
        <taxon>Hymenoptera</taxon>
        <taxon>Apocrita</taxon>
        <taxon>Aculeata</taxon>
        <taxon>Formicoidea</taxon>
        <taxon>Formicidae</taxon>
        <taxon>Formicinae</taxon>
        <taxon>Lasius</taxon>
        <taxon>Lasius</taxon>
    </lineage>
</organism>
<keyword evidence="9" id="KW-1185">Reference proteome</keyword>
<dbReference type="AlphaFoldDB" id="A0A0J7KAS1"/>
<protein>
    <recommendedName>
        <fullName evidence="2">Regulatory protein zeste</fullName>
    </recommendedName>
</protein>
<evidence type="ECO:0000313" key="8">
    <source>
        <dbReference type="EMBL" id="KMQ87503.1"/>
    </source>
</evidence>
<gene>
    <name evidence="8" type="ORF">RF55_13197</name>
</gene>
<keyword evidence="4" id="KW-0804">Transcription</keyword>
<dbReference type="GO" id="GO:0005634">
    <property type="term" value="C:nucleus"/>
    <property type="evidence" value="ECO:0007669"/>
    <property type="project" value="TreeGrafter"/>
</dbReference>
<dbReference type="PaxDb" id="67767-A0A0J7KAS1"/>
<accession>A0A0J7KAS1</accession>
<evidence type="ECO:0000313" key="9">
    <source>
        <dbReference type="Proteomes" id="UP000036403"/>
    </source>
</evidence>
<reference evidence="8 9" key="1">
    <citation type="submission" date="2015-04" db="EMBL/GenBank/DDBJ databases">
        <title>Lasius niger genome sequencing.</title>
        <authorList>
            <person name="Konorov E.A."/>
            <person name="Nikitin M.A."/>
            <person name="Kirill M.V."/>
            <person name="Chang P."/>
        </authorList>
    </citation>
    <scope>NUCLEOTIDE SEQUENCE [LARGE SCALE GENOMIC DNA]</scope>
    <source>
        <tissue evidence="8">Whole</tissue>
    </source>
</reference>
<dbReference type="PANTHER" id="PTHR23098:SF16">
    <property type="entry name" value="REGULATORY PROTEIN ZESTE"/>
    <property type="match status" value="1"/>
</dbReference>
<keyword evidence="3" id="KW-0805">Transcription regulation</keyword>
<evidence type="ECO:0000256" key="5">
    <source>
        <dbReference type="ARBA" id="ARBA00025466"/>
    </source>
</evidence>
<evidence type="ECO:0000256" key="3">
    <source>
        <dbReference type="ARBA" id="ARBA00023015"/>
    </source>
</evidence>
<dbReference type="Proteomes" id="UP000036403">
    <property type="component" value="Unassembled WGS sequence"/>
</dbReference>
<sequence length="127" mass="14394">MTENGRKKTTLEQRQIMIQFMEEHPDLAQNRIQGLEARKKAAHLWEQLAIELNSCGHGATKSTEKWMKSWRDWRLDVKSKASKLRNYQKGTGGGGPPASLQETEKRLLNLMGVESVIGHLSIIDPAE</sequence>
<comment type="function">
    <text evidence="5">Involved in transvection phenomena (= synapsis-dependent gene expression), where the synaptic pairing of chromosomes carrying genes with which zeste interacts influences the expression of these genes. Zeste binds to DNA and stimulates transcription from a nearby promoter.</text>
</comment>
<dbReference type="PANTHER" id="PTHR23098">
    <property type="entry name" value="AGAP001331-PA-RELATED"/>
    <property type="match status" value="1"/>
</dbReference>
<evidence type="ECO:0000256" key="4">
    <source>
        <dbReference type="ARBA" id="ARBA00023163"/>
    </source>
</evidence>
<dbReference type="Pfam" id="PF13873">
    <property type="entry name" value="Myb_DNA-bind_5"/>
    <property type="match status" value="1"/>
</dbReference>
<dbReference type="STRING" id="67767.A0A0J7KAS1"/>
<dbReference type="OrthoDB" id="7540822at2759"/>
<comment type="caution">
    <text evidence="8">The sequence shown here is derived from an EMBL/GenBank/DDBJ whole genome shotgun (WGS) entry which is preliminary data.</text>
</comment>
<proteinExistence type="predicted"/>
<name>A0A0J7KAS1_LASNI</name>
<evidence type="ECO:0000256" key="2">
    <source>
        <dbReference type="ARBA" id="ARBA00016807"/>
    </source>
</evidence>
<feature type="domain" description="Myb/SANT-like DNA-binding" evidence="7">
    <location>
        <begin position="7"/>
        <end position="82"/>
    </location>
</feature>
<dbReference type="InterPro" id="IPR028002">
    <property type="entry name" value="Myb_DNA-bind_5"/>
</dbReference>